<evidence type="ECO:0000256" key="4">
    <source>
        <dbReference type="ARBA" id="ARBA00023136"/>
    </source>
</evidence>
<dbReference type="InterPro" id="IPR051694">
    <property type="entry name" value="Immunoregulatory_rcpt-like"/>
</dbReference>
<feature type="compositionally biased region" description="Polar residues" evidence="5">
    <location>
        <begin position="236"/>
        <end position="267"/>
    </location>
</feature>
<protein>
    <submittedName>
        <fullName evidence="7">Uncharacterized protein</fullName>
    </submittedName>
</protein>
<evidence type="ECO:0000256" key="6">
    <source>
        <dbReference type="SAM" id="Phobius"/>
    </source>
</evidence>
<comment type="subcellular location">
    <subcellularLocation>
        <location evidence="1">Membrane</location>
        <topology evidence="1">Single-pass membrane protein</topology>
    </subcellularLocation>
</comment>
<keyword evidence="3 6" id="KW-1133">Transmembrane helix</keyword>
<dbReference type="PANTHER" id="PTHR15549:SF26">
    <property type="entry name" value="AXIAL BUDDING PATTERN PROTEIN 2-RELATED"/>
    <property type="match status" value="1"/>
</dbReference>
<dbReference type="KEGG" id="mrr:Moror_9090"/>
<dbReference type="GO" id="GO:0071944">
    <property type="term" value="C:cell periphery"/>
    <property type="evidence" value="ECO:0007669"/>
    <property type="project" value="UniProtKB-ARBA"/>
</dbReference>
<dbReference type="PANTHER" id="PTHR15549">
    <property type="entry name" value="PAIRED IMMUNOGLOBULIN-LIKE TYPE 2 RECEPTOR"/>
    <property type="match status" value="1"/>
</dbReference>
<organism evidence="7 8">
    <name type="scientific">Moniliophthora roreri (strain MCA 2997)</name>
    <name type="common">Cocoa frosty pod rot fungus</name>
    <name type="synonym">Crinipellis roreri</name>
    <dbReference type="NCBI Taxonomy" id="1381753"/>
    <lineage>
        <taxon>Eukaryota</taxon>
        <taxon>Fungi</taxon>
        <taxon>Dikarya</taxon>
        <taxon>Basidiomycota</taxon>
        <taxon>Agaricomycotina</taxon>
        <taxon>Agaricomycetes</taxon>
        <taxon>Agaricomycetidae</taxon>
        <taxon>Agaricales</taxon>
        <taxon>Marasmiineae</taxon>
        <taxon>Marasmiaceae</taxon>
        <taxon>Moniliophthora</taxon>
    </lineage>
</organism>
<evidence type="ECO:0000256" key="1">
    <source>
        <dbReference type="ARBA" id="ARBA00004167"/>
    </source>
</evidence>
<dbReference type="HOGENOM" id="CLU_847558_0_0_1"/>
<keyword evidence="2 6" id="KW-0812">Transmembrane</keyword>
<dbReference type="GO" id="GO:0016020">
    <property type="term" value="C:membrane"/>
    <property type="evidence" value="ECO:0007669"/>
    <property type="project" value="UniProtKB-SubCell"/>
</dbReference>
<feature type="transmembrane region" description="Helical" evidence="6">
    <location>
        <begin position="72"/>
        <end position="92"/>
    </location>
</feature>
<name>V2XGM4_MONRO</name>
<keyword evidence="4 6" id="KW-0472">Membrane</keyword>
<feature type="compositionally biased region" description="Low complexity" evidence="5">
    <location>
        <begin position="197"/>
        <end position="209"/>
    </location>
</feature>
<reference evidence="7 8" key="1">
    <citation type="journal article" date="2014" name="BMC Genomics">
        <title>Genome and secretome analysis of the hemibiotrophic fungal pathogen, Moniliophthora roreri, which causes frosty pod rot disease of cacao: mechanisms of the biotrophic and necrotrophic phases.</title>
        <authorList>
            <person name="Meinhardt L.W."/>
            <person name="Costa G.G.L."/>
            <person name="Thomazella D.P.T."/>
            <person name="Teixeira P.J.P.L."/>
            <person name="Carazzolle M.F."/>
            <person name="Schuster S.C."/>
            <person name="Carlson J.E."/>
            <person name="Guiltinan M.J."/>
            <person name="Mieczkowski P."/>
            <person name="Farmer A."/>
            <person name="Ramaraj T."/>
            <person name="Crozier J."/>
            <person name="Davis R.E."/>
            <person name="Shao J."/>
            <person name="Melnick R.L."/>
            <person name="Pereira G.A.G."/>
            <person name="Bailey B.A."/>
        </authorList>
    </citation>
    <scope>NUCLEOTIDE SEQUENCE [LARGE SCALE GENOMIC DNA]</scope>
    <source>
        <strain evidence="7 8">MCA 2997</strain>
    </source>
</reference>
<comment type="caution">
    <text evidence="7">The sequence shown here is derived from an EMBL/GenBank/DDBJ whole genome shotgun (WGS) entry which is preliminary data.</text>
</comment>
<sequence length="328" mass="34301">MPLTQLYPPSIARRQRGGDDDDDDDDDSGRSRHNTNTSSGITGTTTGTSGSSTPTNSASIGDGGKKGANGGAIAGGVIAGLVVMGLLVFLWWRRRMRRGRYPTTAVLDNESLVEHKNHSPTLNTASSGGAGVIAADASAVHRNISSENREALESAHSGPECLGTRASRQMTVANPDASVNSGLSTALGDIKVTKSVKSGSVGAASAVSRKSTEAAGLSSSQRDSEAPSSWRHDLDNTSISSGLSNPYSLFDNQPAGSQGTTTGSNPPNEKRRSAPVHLSANDYPIVDDRSTSPETTTTADIFELQRRVEALQRENEMLHLDAAPPAYQ</sequence>
<dbReference type="Proteomes" id="UP000017559">
    <property type="component" value="Unassembled WGS sequence"/>
</dbReference>
<feature type="compositionally biased region" description="Low complexity" evidence="5">
    <location>
        <begin position="34"/>
        <end position="57"/>
    </location>
</feature>
<dbReference type="AlphaFoldDB" id="V2XGM4"/>
<evidence type="ECO:0000256" key="3">
    <source>
        <dbReference type="ARBA" id="ARBA00022989"/>
    </source>
</evidence>
<feature type="compositionally biased region" description="Basic and acidic residues" evidence="5">
    <location>
        <begin position="222"/>
        <end position="235"/>
    </location>
</feature>
<evidence type="ECO:0000256" key="5">
    <source>
        <dbReference type="SAM" id="MobiDB-lite"/>
    </source>
</evidence>
<accession>V2XGM4</accession>
<dbReference type="EMBL" id="AWSO01000241">
    <property type="protein sequence ID" value="ESK92887.1"/>
    <property type="molecule type" value="Genomic_DNA"/>
</dbReference>
<gene>
    <name evidence="7" type="ORF">Moror_9090</name>
</gene>
<keyword evidence="8" id="KW-1185">Reference proteome</keyword>
<evidence type="ECO:0000313" key="8">
    <source>
        <dbReference type="Proteomes" id="UP000017559"/>
    </source>
</evidence>
<feature type="region of interest" description="Disordered" evidence="5">
    <location>
        <begin position="197"/>
        <end position="297"/>
    </location>
</feature>
<feature type="region of interest" description="Disordered" evidence="5">
    <location>
        <begin position="1"/>
        <end position="63"/>
    </location>
</feature>
<evidence type="ECO:0000313" key="7">
    <source>
        <dbReference type="EMBL" id="ESK92887.1"/>
    </source>
</evidence>
<proteinExistence type="predicted"/>
<evidence type="ECO:0000256" key="2">
    <source>
        <dbReference type="ARBA" id="ARBA00022692"/>
    </source>
</evidence>